<evidence type="ECO:0000313" key="2">
    <source>
        <dbReference type="Proteomes" id="UP001160148"/>
    </source>
</evidence>
<dbReference type="AlphaFoldDB" id="A0AAV0X6L2"/>
<dbReference type="Proteomes" id="UP001160148">
    <property type="component" value="Unassembled WGS sequence"/>
</dbReference>
<keyword evidence="2" id="KW-1185">Reference proteome</keyword>
<protein>
    <submittedName>
        <fullName evidence="1">Uncharacterized protein</fullName>
    </submittedName>
</protein>
<comment type="caution">
    <text evidence="1">The sequence shown here is derived from an EMBL/GenBank/DDBJ whole genome shotgun (WGS) entry which is preliminary data.</text>
</comment>
<proteinExistence type="predicted"/>
<gene>
    <name evidence="1" type="ORF">MEUPH1_LOCUS18838</name>
</gene>
<name>A0AAV0X6L2_9HEMI</name>
<evidence type="ECO:0000313" key="1">
    <source>
        <dbReference type="EMBL" id="CAI6363955.1"/>
    </source>
</evidence>
<dbReference type="EMBL" id="CARXXK010000003">
    <property type="protein sequence ID" value="CAI6363955.1"/>
    <property type="molecule type" value="Genomic_DNA"/>
</dbReference>
<reference evidence="1 2" key="1">
    <citation type="submission" date="2023-01" db="EMBL/GenBank/DDBJ databases">
        <authorList>
            <person name="Whitehead M."/>
        </authorList>
    </citation>
    <scope>NUCLEOTIDE SEQUENCE [LARGE SCALE GENOMIC DNA]</scope>
</reference>
<accession>A0AAV0X6L2</accession>
<organism evidence="1 2">
    <name type="scientific">Macrosiphum euphorbiae</name>
    <name type="common">potato aphid</name>
    <dbReference type="NCBI Taxonomy" id="13131"/>
    <lineage>
        <taxon>Eukaryota</taxon>
        <taxon>Metazoa</taxon>
        <taxon>Ecdysozoa</taxon>
        <taxon>Arthropoda</taxon>
        <taxon>Hexapoda</taxon>
        <taxon>Insecta</taxon>
        <taxon>Pterygota</taxon>
        <taxon>Neoptera</taxon>
        <taxon>Paraneoptera</taxon>
        <taxon>Hemiptera</taxon>
        <taxon>Sternorrhyncha</taxon>
        <taxon>Aphidomorpha</taxon>
        <taxon>Aphidoidea</taxon>
        <taxon>Aphididae</taxon>
        <taxon>Macrosiphini</taxon>
        <taxon>Macrosiphum</taxon>
    </lineage>
</organism>
<sequence length="126" mass="14183">MDLLKEIQERIAEIQTLYPDHMNCGQSSKFTTCQPLKFAAFLEKLKELAGRCGSEKKNNHYTSCPKNKRICWPEMSVIISKCGPDTCQCAMVRLYHHQLKLMLDGVVKQHGPDNDGGETNAGGKQQ</sequence>